<dbReference type="EMBL" id="QGKW02002228">
    <property type="protein sequence ID" value="KAF2537313.1"/>
    <property type="molecule type" value="Genomic_DNA"/>
</dbReference>
<protein>
    <submittedName>
        <fullName evidence="1">Uncharacterized protein</fullName>
    </submittedName>
</protein>
<accession>A0A8S9FUH5</accession>
<evidence type="ECO:0000313" key="3">
    <source>
        <dbReference type="Proteomes" id="UP000712281"/>
    </source>
</evidence>
<dbReference type="EMBL" id="QGKY02000246">
    <property type="protein sequence ID" value="KAF2587047.1"/>
    <property type="molecule type" value="Genomic_DNA"/>
</dbReference>
<evidence type="ECO:0000313" key="2">
    <source>
        <dbReference type="EMBL" id="KAF2587047.1"/>
    </source>
</evidence>
<reference evidence="1" key="1">
    <citation type="submission" date="2019-12" db="EMBL/GenBank/DDBJ databases">
        <title>Genome sequencing and annotation of Brassica cretica.</title>
        <authorList>
            <person name="Studholme D.J."/>
            <person name="Sarris P.F."/>
        </authorList>
    </citation>
    <scope>NUCLEOTIDE SEQUENCE</scope>
    <source>
        <strain evidence="1">PFS-001/15</strain>
        <strain evidence="2">PFS-102/07</strain>
        <tissue evidence="1">Leaf</tissue>
    </source>
</reference>
<name>A0A8S9FUH5_BRACR</name>
<comment type="caution">
    <text evidence="1">The sequence shown here is derived from an EMBL/GenBank/DDBJ whole genome shotgun (WGS) entry which is preliminary data.</text>
</comment>
<gene>
    <name evidence="1" type="ORF">F2Q68_00021165</name>
    <name evidence="2" type="ORF">F2Q70_00036882</name>
</gene>
<sequence>MLPYQARATSRCPPRHRSEDVGLFLRRCFSSRRRSRETRASPGVRCFQRRHRANLSPESTLLVARCVKGLVFVFDGKILRFELAKLLGALLQLLGVFVEFFLQDLKLRGLLGIGLFPSSM</sequence>
<dbReference type="Proteomes" id="UP000712281">
    <property type="component" value="Unassembled WGS sequence"/>
</dbReference>
<organism evidence="1 3">
    <name type="scientific">Brassica cretica</name>
    <name type="common">Mustard</name>
    <dbReference type="NCBI Taxonomy" id="69181"/>
    <lineage>
        <taxon>Eukaryota</taxon>
        <taxon>Viridiplantae</taxon>
        <taxon>Streptophyta</taxon>
        <taxon>Embryophyta</taxon>
        <taxon>Tracheophyta</taxon>
        <taxon>Spermatophyta</taxon>
        <taxon>Magnoliopsida</taxon>
        <taxon>eudicotyledons</taxon>
        <taxon>Gunneridae</taxon>
        <taxon>Pentapetalae</taxon>
        <taxon>rosids</taxon>
        <taxon>malvids</taxon>
        <taxon>Brassicales</taxon>
        <taxon>Brassicaceae</taxon>
        <taxon>Brassiceae</taxon>
        <taxon>Brassica</taxon>
    </lineage>
</organism>
<evidence type="ECO:0000313" key="1">
    <source>
        <dbReference type="EMBL" id="KAF2537313.1"/>
    </source>
</evidence>
<dbReference type="AlphaFoldDB" id="A0A8S9FUH5"/>
<proteinExistence type="predicted"/>